<evidence type="ECO:0000256" key="1">
    <source>
        <dbReference type="ARBA" id="ARBA00009347"/>
    </source>
</evidence>
<dbReference type="InterPro" id="IPR009075">
    <property type="entry name" value="AcylCo_DH/oxidase_C"/>
</dbReference>
<dbReference type="EMBL" id="JAANIU010010999">
    <property type="protein sequence ID" value="KAG1531357.1"/>
    <property type="molecule type" value="Genomic_DNA"/>
</dbReference>
<dbReference type="AlphaFoldDB" id="A0A9P6XT33"/>
<evidence type="ECO:0000256" key="2">
    <source>
        <dbReference type="ARBA" id="ARBA00022630"/>
    </source>
</evidence>
<evidence type="ECO:0000313" key="5">
    <source>
        <dbReference type="EMBL" id="KAG1531357.1"/>
    </source>
</evidence>
<comment type="similarity">
    <text evidence="1">Belongs to the acyl-CoA dehydrogenase family.</text>
</comment>
<keyword evidence="2" id="KW-0285">Flavoprotein</keyword>
<feature type="domain" description="Acyl-CoA dehydrogenase/oxidase C-terminal" evidence="4">
    <location>
        <begin position="28"/>
        <end position="97"/>
    </location>
</feature>
<dbReference type="InterPro" id="IPR036250">
    <property type="entry name" value="AcylCo_DH-like_C"/>
</dbReference>
<evidence type="ECO:0000256" key="3">
    <source>
        <dbReference type="ARBA" id="ARBA00022827"/>
    </source>
</evidence>
<reference evidence="5 6" key="1">
    <citation type="journal article" date="2020" name="Microb. Genom.">
        <title>Genetic diversity of clinical and environmental Mucorales isolates obtained from an investigation of mucormycosis cases among solid organ transplant recipients.</title>
        <authorList>
            <person name="Nguyen M.H."/>
            <person name="Kaul D."/>
            <person name="Muto C."/>
            <person name="Cheng S.J."/>
            <person name="Richter R.A."/>
            <person name="Bruno V.M."/>
            <person name="Liu G."/>
            <person name="Beyhan S."/>
            <person name="Sundermann A.J."/>
            <person name="Mounaud S."/>
            <person name="Pasculle A.W."/>
            <person name="Nierman W.C."/>
            <person name="Driscoll E."/>
            <person name="Cumbie R."/>
            <person name="Clancy C.J."/>
            <person name="Dupont C.L."/>
        </authorList>
    </citation>
    <scope>NUCLEOTIDE SEQUENCE [LARGE SCALE GENOMIC DNA]</scope>
    <source>
        <strain evidence="5 6">GL24</strain>
    </source>
</reference>
<dbReference type="Proteomes" id="UP000740926">
    <property type="component" value="Unassembled WGS sequence"/>
</dbReference>
<organism evidence="5 6">
    <name type="scientific">Rhizopus delemar</name>
    <dbReference type="NCBI Taxonomy" id="936053"/>
    <lineage>
        <taxon>Eukaryota</taxon>
        <taxon>Fungi</taxon>
        <taxon>Fungi incertae sedis</taxon>
        <taxon>Mucoromycota</taxon>
        <taxon>Mucoromycotina</taxon>
        <taxon>Mucoromycetes</taxon>
        <taxon>Mucorales</taxon>
        <taxon>Mucorineae</taxon>
        <taxon>Rhizopodaceae</taxon>
        <taxon>Rhizopus</taxon>
    </lineage>
</organism>
<dbReference type="GO" id="GO:0003995">
    <property type="term" value="F:acyl-CoA dehydrogenase activity"/>
    <property type="evidence" value="ECO:0007669"/>
    <property type="project" value="TreeGrafter"/>
</dbReference>
<dbReference type="InterPro" id="IPR046373">
    <property type="entry name" value="Acyl-CoA_Oxase/DH_mid-dom_sf"/>
</dbReference>
<dbReference type="PANTHER" id="PTHR43884:SF12">
    <property type="entry name" value="ISOVALERYL-COA DEHYDROGENASE, MITOCHONDRIAL-RELATED"/>
    <property type="match status" value="1"/>
</dbReference>
<dbReference type="InterPro" id="IPR009100">
    <property type="entry name" value="AcylCoA_DH/oxidase_NM_dom_sf"/>
</dbReference>
<evidence type="ECO:0000259" key="4">
    <source>
        <dbReference type="Pfam" id="PF00441"/>
    </source>
</evidence>
<dbReference type="Pfam" id="PF00441">
    <property type="entry name" value="Acyl-CoA_dh_1"/>
    <property type="match status" value="1"/>
</dbReference>
<keyword evidence="6" id="KW-1185">Reference proteome</keyword>
<dbReference type="PANTHER" id="PTHR43884">
    <property type="entry name" value="ACYL-COA DEHYDROGENASE"/>
    <property type="match status" value="1"/>
</dbReference>
<dbReference type="Gene3D" id="1.20.140.10">
    <property type="entry name" value="Butyryl-CoA Dehydrogenase, subunit A, domain 3"/>
    <property type="match status" value="1"/>
</dbReference>
<evidence type="ECO:0000313" key="6">
    <source>
        <dbReference type="Proteomes" id="UP000740926"/>
    </source>
</evidence>
<dbReference type="Gene3D" id="2.40.110.10">
    <property type="entry name" value="Butyryl-CoA Dehydrogenase, subunit A, domain 2"/>
    <property type="match status" value="1"/>
</dbReference>
<keyword evidence="3" id="KW-0274">FAD</keyword>
<dbReference type="SUPFAM" id="SSF56645">
    <property type="entry name" value="Acyl-CoA dehydrogenase NM domain-like"/>
    <property type="match status" value="1"/>
</dbReference>
<comment type="caution">
    <text evidence="5">The sequence shown here is derived from an EMBL/GenBank/DDBJ whole genome shotgun (WGS) entry which is preliminary data.</text>
</comment>
<proteinExistence type="inferred from homology"/>
<protein>
    <recommendedName>
        <fullName evidence="4">Acyl-CoA dehydrogenase/oxidase C-terminal domain-containing protein</fullName>
    </recommendedName>
</protein>
<accession>A0A9P6XT33</accession>
<sequence length="101" mass="11073">MGTRASSTATLAFENCRIPRANLLCEPGDGLRILLTSLNRSRPSVAAHALGIARAAFEDAVAYINERRQFKRRVLEFQGIQFLVAALAAELATCEAWLPRS</sequence>
<dbReference type="SUPFAM" id="SSF47203">
    <property type="entry name" value="Acyl-CoA dehydrogenase C-terminal domain-like"/>
    <property type="match status" value="1"/>
</dbReference>
<name>A0A9P6XT33_9FUNG</name>
<gene>
    <name evidence="5" type="ORF">G6F50_016742</name>
</gene>